<dbReference type="GO" id="GO:0005634">
    <property type="term" value="C:nucleus"/>
    <property type="evidence" value="ECO:0007669"/>
    <property type="project" value="UniProtKB-SubCell"/>
</dbReference>
<dbReference type="InterPro" id="IPR009057">
    <property type="entry name" value="Homeodomain-like_sf"/>
</dbReference>
<feature type="domain" description="HTH CENPB-type" evidence="3">
    <location>
        <begin position="60"/>
        <end position="95"/>
    </location>
</feature>
<dbReference type="Pfam" id="PF03221">
    <property type="entry name" value="HTH_Tnp_Tc5"/>
    <property type="match status" value="1"/>
</dbReference>
<evidence type="ECO:0000313" key="5">
    <source>
        <dbReference type="Proteomes" id="UP000235965"/>
    </source>
</evidence>
<dbReference type="SUPFAM" id="SSF46689">
    <property type="entry name" value="Homeodomain-like"/>
    <property type="match status" value="2"/>
</dbReference>
<dbReference type="EMBL" id="NEVH01006721">
    <property type="protein sequence ID" value="PNF37109.1"/>
    <property type="molecule type" value="Genomic_DNA"/>
</dbReference>
<dbReference type="PANTHER" id="PTHR19303:SF27">
    <property type="entry name" value="HTH CENPB-TYPE DOMAIN-CONTAINING PROTEIN"/>
    <property type="match status" value="1"/>
</dbReference>
<organism evidence="4 5">
    <name type="scientific">Cryptotermes secundus</name>
    <dbReference type="NCBI Taxonomy" id="105785"/>
    <lineage>
        <taxon>Eukaryota</taxon>
        <taxon>Metazoa</taxon>
        <taxon>Ecdysozoa</taxon>
        <taxon>Arthropoda</taxon>
        <taxon>Hexapoda</taxon>
        <taxon>Insecta</taxon>
        <taxon>Pterygota</taxon>
        <taxon>Neoptera</taxon>
        <taxon>Polyneoptera</taxon>
        <taxon>Dictyoptera</taxon>
        <taxon>Blattodea</taxon>
        <taxon>Blattoidea</taxon>
        <taxon>Termitoidae</taxon>
        <taxon>Kalotermitidae</taxon>
        <taxon>Cryptotermitinae</taxon>
        <taxon>Cryptotermes</taxon>
    </lineage>
</organism>
<dbReference type="GO" id="GO:0003677">
    <property type="term" value="F:DNA binding"/>
    <property type="evidence" value="ECO:0007669"/>
    <property type="project" value="UniProtKB-KW"/>
</dbReference>
<dbReference type="AlphaFoldDB" id="A0A2J7R8F8"/>
<dbReference type="STRING" id="105785.A0A2J7R8F8"/>
<dbReference type="InterPro" id="IPR006600">
    <property type="entry name" value="HTH_CenpB_DNA-bd_dom"/>
</dbReference>
<protein>
    <recommendedName>
        <fullName evidence="3">HTH CENPB-type domain-containing protein</fullName>
    </recommendedName>
</protein>
<evidence type="ECO:0000313" key="4">
    <source>
        <dbReference type="EMBL" id="PNF37109.1"/>
    </source>
</evidence>
<name>A0A2J7R8F8_9NEOP</name>
<comment type="caution">
    <text evidence="4">The sequence shown here is derived from an EMBL/GenBank/DDBJ whole genome shotgun (WGS) entry which is preliminary data.</text>
</comment>
<evidence type="ECO:0000256" key="1">
    <source>
        <dbReference type="ARBA" id="ARBA00004123"/>
    </source>
</evidence>
<reference evidence="4 5" key="1">
    <citation type="submission" date="2017-12" db="EMBL/GenBank/DDBJ databases">
        <title>Hemimetabolous genomes reveal molecular basis of termite eusociality.</title>
        <authorList>
            <person name="Harrison M.C."/>
            <person name="Jongepier E."/>
            <person name="Robertson H.M."/>
            <person name="Arning N."/>
            <person name="Bitard-Feildel T."/>
            <person name="Chao H."/>
            <person name="Childers C.P."/>
            <person name="Dinh H."/>
            <person name="Doddapaneni H."/>
            <person name="Dugan S."/>
            <person name="Gowin J."/>
            <person name="Greiner C."/>
            <person name="Han Y."/>
            <person name="Hu H."/>
            <person name="Hughes D.S.T."/>
            <person name="Huylmans A.-K."/>
            <person name="Kemena C."/>
            <person name="Kremer L.P.M."/>
            <person name="Lee S.L."/>
            <person name="Lopez-Ezquerra A."/>
            <person name="Mallet L."/>
            <person name="Monroy-Kuhn J.M."/>
            <person name="Moser A."/>
            <person name="Murali S.C."/>
            <person name="Muzny D.M."/>
            <person name="Otani S."/>
            <person name="Piulachs M.-D."/>
            <person name="Poelchau M."/>
            <person name="Qu J."/>
            <person name="Schaub F."/>
            <person name="Wada-Katsumata A."/>
            <person name="Worley K.C."/>
            <person name="Xie Q."/>
            <person name="Ylla G."/>
            <person name="Poulsen M."/>
            <person name="Gibbs R.A."/>
            <person name="Schal C."/>
            <person name="Richards S."/>
            <person name="Belles X."/>
            <person name="Korb J."/>
            <person name="Bornberg-Bauer E."/>
        </authorList>
    </citation>
    <scope>NUCLEOTIDE SEQUENCE [LARGE SCALE GENOMIC DNA]</scope>
    <source>
        <tissue evidence="4">Whole body</tissue>
    </source>
</reference>
<keyword evidence="5" id="KW-1185">Reference proteome</keyword>
<dbReference type="Proteomes" id="UP000235965">
    <property type="component" value="Unassembled WGS sequence"/>
</dbReference>
<dbReference type="InterPro" id="IPR050863">
    <property type="entry name" value="CenT-Element_Derived"/>
</dbReference>
<sequence length="102" mass="11524">MKSKIIEKRERGVSVADLACTYSRSTSTICTILKNKNKTKETDASKGVTRISTQRLRILDEVERLLLTWINEKQLQGDTINENIICEKAKVIFSDLVKKAPG</sequence>
<keyword evidence="2" id="KW-0238">DNA-binding</keyword>
<proteinExistence type="predicted"/>
<dbReference type="Gene3D" id="1.10.10.60">
    <property type="entry name" value="Homeodomain-like"/>
    <property type="match status" value="2"/>
</dbReference>
<evidence type="ECO:0000259" key="3">
    <source>
        <dbReference type="Pfam" id="PF03221"/>
    </source>
</evidence>
<evidence type="ECO:0000256" key="2">
    <source>
        <dbReference type="ARBA" id="ARBA00023125"/>
    </source>
</evidence>
<accession>A0A2J7R8F8</accession>
<dbReference type="InParanoid" id="A0A2J7R8F8"/>
<dbReference type="PANTHER" id="PTHR19303">
    <property type="entry name" value="TRANSPOSON"/>
    <property type="match status" value="1"/>
</dbReference>
<comment type="subcellular location">
    <subcellularLocation>
        <location evidence="1">Nucleus</location>
    </subcellularLocation>
</comment>
<gene>
    <name evidence="4" type="ORF">B7P43_G00502</name>
</gene>